<dbReference type="FunFam" id="3.30.160.60:FF:001102">
    <property type="entry name" value="Transcription factor IIIA"/>
    <property type="match status" value="1"/>
</dbReference>
<protein>
    <recommendedName>
        <fullName evidence="11">C2H2-type domain-containing protein</fullName>
    </recommendedName>
</protein>
<evidence type="ECO:0000256" key="5">
    <source>
        <dbReference type="ARBA" id="ARBA00022833"/>
    </source>
</evidence>
<dbReference type="AlphaFoldDB" id="A0AAD9ZGX6"/>
<dbReference type="PROSITE" id="PS00028">
    <property type="entry name" value="ZINC_FINGER_C2H2_1"/>
    <property type="match status" value="7"/>
</dbReference>
<evidence type="ECO:0000256" key="6">
    <source>
        <dbReference type="ARBA" id="ARBA00023015"/>
    </source>
</evidence>
<dbReference type="SMART" id="SM00355">
    <property type="entry name" value="ZnF_C2H2"/>
    <property type="match status" value="10"/>
</dbReference>
<keyword evidence="2" id="KW-0479">Metal-binding</keyword>
<dbReference type="InterPro" id="IPR051061">
    <property type="entry name" value="Zinc_finger_trans_reg"/>
</dbReference>
<dbReference type="InterPro" id="IPR036236">
    <property type="entry name" value="Znf_C2H2_sf"/>
</dbReference>
<dbReference type="GO" id="GO:0005634">
    <property type="term" value="C:nucleus"/>
    <property type="evidence" value="ECO:0007669"/>
    <property type="project" value="UniProtKB-SubCell"/>
</dbReference>
<comment type="subcellular location">
    <subcellularLocation>
        <location evidence="1">Nucleus</location>
    </subcellularLocation>
</comment>
<feature type="region of interest" description="Disordered" evidence="10">
    <location>
        <begin position="1"/>
        <end position="98"/>
    </location>
</feature>
<dbReference type="GO" id="GO:0008270">
    <property type="term" value="F:zinc ion binding"/>
    <property type="evidence" value="ECO:0007669"/>
    <property type="project" value="UniProtKB-KW"/>
</dbReference>
<name>A0AAD9ZGX6_9LECA</name>
<gene>
    <name evidence="12" type="ORF">OEA41_000806</name>
</gene>
<accession>A0AAD9ZGX6</accession>
<comment type="caution">
    <text evidence="12">The sequence shown here is derived from an EMBL/GenBank/DDBJ whole genome shotgun (WGS) entry which is preliminary data.</text>
</comment>
<evidence type="ECO:0000256" key="8">
    <source>
        <dbReference type="ARBA" id="ARBA00023242"/>
    </source>
</evidence>
<evidence type="ECO:0000313" key="12">
    <source>
        <dbReference type="EMBL" id="KAK3178669.1"/>
    </source>
</evidence>
<organism evidence="12 13">
    <name type="scientific">Lepraria neglecta</name>
    <dbReference type="NCBI Taxonomy" id="209136"/>
    <lineage>
        <taxon>Eukaryota</taxon>
        <taxon>Fungi</taxon>
        <taxon>Dikarya</taxon>
        <taxon>Ascomycota</taxon>
        <taxon>Pezizomycotina</taxon>
        <taxon>Lecanoromycetes</taxon>
        <taxon>OSLEUM clade</taxon>
        <taxon>Lecanoromycetidae</taxon>
        <taxon>Lecanorales</taxon>
        <taxon>Lecanorineae</taxon>
        <taxon>Stereocaulaceae</taxon>
        <taxon>Lepraria</taxon>
    </lineage>
</organism>
<keyword evidence="8" id="KW-0539">Nucleus</keyword>
<feature type="domain" description="C2H2-type" evidence="11">
    <location>
        <begin position="164"/>
        <end position="193"/>
    </location>
</feature>
<feature type="domain" description="C2H2-type" evidence="11">
    <location>
        <begin position="194"/>
        <end position="224"/>
    </location>
</feature>
<proteinExistence type="predicted"/>
<feature type="compositionally biased region" description="Polar residues" evidence="10">
    <location>
        <begin position="81"/>
        <end position="91"/>
    </location>
</feature>
<evidence type="ECO:0000313" key="13">
    <source>
        <dbReference type="Proteomes" id="UP001276659"/>
    </source>
</evidence>
<evidence type="ECO:0000256" key="1">
    <source>
        <dbReference type="ARBA" id="ARBA00004123"/>
    </source>
</evidence>
<dbReference type="SUPFAM" id="SSF57667">
    <property type="entry name" value="beta-beta-alpha zinc fingers"/>
    <property type="match status" value="2"/>
</dbReference>
<feature type="compositionally biased region" description="Basic and acidic residues" evidence="10">
    <location>
        <begin position="16"/>
        <end position="31"/>
    </location>
</feature>
<keyword evidence="13" id="KW-1185">Reference proteome</keyword>
<dbReference type="InterPro" id="IPR013087">
    <property type="entry name" value="Znf_C2H2_type"/>
</dbReference>
<feature type="domain" description="C2H2-type" evidence="11">
    <location>
        <begin position="103"/>
        <end position="132"/>
    </location>
</feature>
<dbReference type="EMBL" id="JASNWA010000003">
    <property type="protein sequence ID" value="KAK3178669.1"/>
    <property type="molecule type" value="Genomic_DNA"/>
</dbReference>
<evidence type="ECO:0000256" key="3">
    <source>
        <dbReference type="ARBA" id="ARBA00022737"/>
    </source>
</evidence>
<dbReference type="PROSITE" id="PS50157">
    <property type="entry name" value="ZINC_FINGER_C2H2_2"/>
    <property type="match status" value="5"/>
</dbReference>
<keyword evidence="5" id="KW-0862">Zinc</keyword>
<keyword evidence="7" id="KW-0804">Transcription</keyword>
<keyword evidence="6" id="KW-0805">Transcription regulation</keyword>
<dbReference type="Pfam" id="PF00096">
    <property type="entry name" value="zf-C2H2"/>
    <property type="match status" value="4"/>
</dbReference>
<dbReference type="PANTHER" id="PTHR46179:SF13">
    <property type="entry name" value="C2H2-TYPE DOMAIN-CONTAINING PROTEIN"/>
    <property type="match status" value="1"/>
</dbReference>
<dbReference type="GO" id="GO:0006357">
    <property type="term" value="P:regulation of transcription by RNA polymerase II"/>
    <property type="evidence" value="ECO:0007669"/>
    <property type="project" value="TreeGrafter"/>
</dbReference>
<dbReference type="PANTHER" id="PTHR46179">
    <property type="entry name" value="ZINC FINGER PROTEIN"/>
    <property type="match status" value="1"/>
</dbReference>
<feature type="domain" description="C2H2-type" evidence="11">
    <location>
        <begin position="335"/>
        <end position="365"/>
    </location>
</feature>
<evidence type="ECO:0000256" key="10">
    <source>
        <dbReference type="SAM" id="MobiDB-lite"/>
    </source>
</evidence>
<feature type="region of interest" description="Disordered" evidence="10">
    <location>
        <begin position="574"/>
        <end position="596"/>
    </location>
</feature>
<evidence type="ECO:0000256" key="2">
    <source>
        <dbReference type="ARBA" id="ARBA00022723"/>
    </source>
</evidence>
<feature type="domain" description="C2H2-type" evidence="11">
    <location>
        <begin position="133"/>
        <end position="163"/>
    </location>
</feature>
<evidence type="ECO:0000256" key="9">
    <source>
        <dbReference type="PROSITE-ProRule" id="PRU00042"/>
    </source>
</evidence>
<evidence type="ECO:0000256" key="4">
    <source>
        <dbReference type="ARBA" id="ARBA00022771"/>
    </source>
</evidence>
<sequence length="596" mass="66037">MENSGAFQLSLRGSKRKAEPIEAGDAKKARANENSVKTGLSLERPETLPSLTFYADSEISDYESGSASDEDDDDHFEGNAPTPSTPISSKASPRHPSDLHKIHRCPYEDCSKSFNRPAKLTQHLRSHTNTRPFFCPHAPCTKDFLRESHLKHHVKSAHSDIRDYICKWEGCGKSFITATRLRRHHAAHEGREKFRCTVLDCGQTFRKHATLQKHVTTVHEGGHSFVCELLNHDGTTCCAGFNTEGQMKSHAGRIHGTKTFLCTICSSKEEASDQIAKAGQRDAKFPTHAELQAHIQNEHPPTCAECGLGCTSKSALKSHVEVIHGGLEVDERRTHVCPEPDCSQAFTKKGNLNAHIQISHAGKRFVCGTIDPKTLNDVENWDGSNACGATSTSKRNLERHIRTIHLGLEPSGKSKKKEKAKVSGTAAQKNQVSTLTRLTGAGYDSETGRDTTCSVQGCNHRFLREYDLEIHLQSRHGLADLEIRDMLTETKFYSRPTLQGPHMFATEQDLEAERAFDMQFGKDVAMGDTEKSLEAGALGDGHFWLGGDNSQMTNSGDEWLQDEMGMHRLMDEDHEWGSNEGNEGNAAQDMIDPSLK</sequence>
<keyword evidence="3" id="KW-0677">Repeat</keyword>
<evidence type="ECO:0000259" key="11">
    <source>
        <dbReference type="PROSITE" id="PS50157"/>
    </source>
</evidence>
<dbReference type="Proteomes" id="UP001276659">
    <property type="component" value="Unassembled WGS sequence"/>
</dbReference>
<dbReference type="Gene3D" id="3.30.160.60">
    <property type="entry name" value="Classic Zinc Finger"/>
    <property type="match status" value="5"/>
</dbReference>
<reference evidence="12" key="1">
    <citation type="submission" date="2022-11" db="EMBL/GenBank/DDBJ databases">
        <title>Chromosomal genome sequence assembly and mating type (MAT) locus characterization of the leprose asexual lichenized fungus Lepraria neglecta (Nyl.) Erichsen.</title>
        <authorList>
            <person name="Allen J.L."/>
            <person name="Pfeffer B."/>
        </authorList>
    </citation>
    <scope>NUCLEOTIDE SEQUENCE</scope>
    <source>
        <strain evidence="12">Allen 5258</strain>
    </source>
</reference>
<keyword evidence="4 9" id="KW-0863">Zinc-finger</keyword>
<evidence type="ECO:0000256" key="7">
    <source>
        <dbReference type="ARBA" id="ARBA00023163"/>
    </source>
</evidence>